<dbReference type="OrthoDB" id="771136at2759"/>
<dbReference type="EMBL" id="MU004232">
    <property type="protein sequence ID" value="KAF2672112.1"/>
    <property type="molecule type" value="Genomic_DNA"/>
</dbReference>
<dbReference type="InterPro" id="IPR001461">
    <property type="entry name" value="Aspartic_peptidase_A1"/>
</dbReference>
<evidence type="ECO:0000256" key="5">
    <source>
        <dbReference type="ARBA" id="ARBA00022801"/>
    </source>
</evidence>
<keyword evidence="7" id="KW-1015">Disulfide bond</keyword>
<feature type="disulfide bond" evidence="7">
    <location>
        <begin position="322"/>
        <end position="371"/>
    </location>
</feature>
<evidence type="ECO:0000256" key="7">
    <source>
        <dbReference type="PIRSR" id="PIRSR601461-2"/>
    </source>
</evidence>
<evidence type="ECO:0000256" key="4">
    <source>
        <dbReference type="ARBA" id="ARBA00022750"/>
    </source>
</evidence>
<dbReference type="AlphaFoldDB" id="A0A6A6UIR9"/>
<evidence type="ECO:0000256" key="3">
    <source>
        <dbReference type="ARBA" id="ARBA00022729"/>
    </source>
</evidence>
<keyword evidence="4 8" id="KW-0064">Aspartyl protease</keyword>
<feature type="active site" evidence="6">
    <location>
        <position position="82"/>
    </location>
</feature>
<protein>
    <submittedName>
        <fullName evidence="12">Acid protease</fullName>
    </submittedName>
</protein>
<dbReference type="GO" id="GO:0006508">
    <property type="term" value="P:proteolysis"/>
    <property type="evidence" value="ECO:0007669"/>
    <property type="project" value="UniProtKB-KW"/>
</dbReference>
<dbReference type="CDD" id="cd05474">
    <property type="entry name" value="SAP_like"/>
    <property type="match status" value="1"/>
</dbReference>
<dbReference type="PRINTS" id="PR00792">
    <property type="entry name" value="PEPSIN"/>
</dbReference>
<keyword evidence="9" id="KW-1133">Transmembrane helix</keyword>
<feature type="active site" evidence="6">
    <location>
        <position position="288"/>
    </location>
</feature>
<evidence type="ECO:0000313" key="13">
    <source>
        <dbReference type="Proteomes" id="UP000799302"/>
    </source>
</evidence>
<feature type="chain" id="PRO_5025607787" evidence="10">
    <location>
        <begin position="24"/>
        <end position="518"/>
    </location>
</feature>
<dbReference type="PANTHER" id="PTHR47966:SF65">
    <property type="entry name" value="ASPARTIC-TYPE ENDOPEPTIDASE"/>
    <property type="match status" value="1"/>
</dbReference>
<dbReference type="InterPro" id="IPR021109">
    <property type="entry name" value="Peptidase_aspartic_dom_sf"/>
</dbReference>
<reference evidence="12" key="1">
    <citation type="journal article" date="2020" name="Stud. Mycol.">
        <title>101 Dothideomycetes genomes: a test case for predicting lifestyles and emergence of pathogens.</title>
        <authorList>
            <person name="Haridas S."/>
            <person name="Albert R."/>
            <person name="Binder M."/>
            <person name="Bloem J."/>
            <person name="Labutti K."/>
            <person name="Salamov A."/>
            <person name="Andreopoulos B."/>
            <person name="Baker S."/>
            <person name="Barry K."/>
            <person name="Bills G."/>
            <person name="Bluhm B."/>
            <person name="Cannon C."/>
            <person name="Castanera R."/>
            <person name="Culley D."/>
            <person name="Daum C."/>
            <person name="Ezra D."/>
            <person name="Gonzalez J."/>
            <person name="Henrissat B."/>
            <person name="Kuo A."/>
            <person name="Liang C."/>
            <person name="Lipzen A."/>
            <person name="Lutzoni F."/>
            <person name="Magnuson J."/>
            <person name="Mondo S."/>
            <person name="Nolan M."/>
            <person name="Ohm R."/>
            <person name="Pangilinan J."/>
            <person name="Park H.-J."/>
            <person name="Ramirez L."/>
            <person name="Alfaro M."/>
            <person name="Sun H."/>
            <person name="Tritt A."/>
            <person name="Yoshinaga Y."/>
            <person name="Zwiers L.-H."/>
            <person name="Turgeon B."/>
            <person name="Goodwin S."/>
            <person name="Spatafora J."/>
            <person name="Crous P."/>
            <person name="Grigoriev I."/>
        </authorList>
    </citation>
    <scope>NUCLEOTIDE SEQUENCE</scope>
    <source>
        <strain evidence="12">CBS 115976</strain>
    </source>
</reference>
<keyword evidence="9" id="KW-0812">Transmembrane</keyword>
<gene>
    <name evidence="12" type="ORF">BT63DRAFT_188480</name>
</gene>
<dbReference type="InterPro" id="IPR033876">
    <property type="entry name" value="SAP-like"/>
</dbReference>
<name>A0A6A6UIR9_9PEZI</name>
<feature type="transmembrane region" description="Helical" evidence="9">
    <location>
        <begin position="495"/>
        <end position="517"/>
    </location>
</feature>
<accession>A0A6A6UIR9</accession>
<dbReference type="GO" id="GO:0004190">
    <property type="term" value="F:aspartic-type endopeptidase activity"/>
    <property type="evidence" value="ECO:0007669"/>
    <property type="project" value="UniProtKB-KW"/>
</dbReference>
<keyword evidence="13" id="KW-1185">Reference proteome</keyword>
<evidence type="ECO:0000256" key="9">
    <source>
        <dbReference type="SAM" id="Phobius"/>
    </source>
</evidence>
<comment type="similarity">
    <text evidence="1 8">Belongs to the peptidase A1 family.</text>
</comment>
<dbReference type="Pfam" id="PF00026">
    <property type="entry name" value="Asp"/>
    <property type="match status" value="1"/>
</dbReference>
<evidence type="ECO:0000256" key="10">
    <source>
        <dbReference type="SAM" id="SignalP"/>
    </source>
</evidence>
<proteinExistence type="inferred from homology"/>
<keyword evidence="9" id="KW-0472">Membrane</keyword>
<evidence type="ECO:0000256" key="2">
    <source>
        <dbReference type="ARBA" id="ARBA00022670"/>
    </source>
</evidence>
<dbReference type="Proteomes" id="UP000799302">
    <property type="component" value="Unassembled WGS sequence"/>
</dbReference>
<dbReference type="PROSITE" id="PS51767">
    <property type="entry name" value="PEPTIDASE_A1"/>
    <property type="match status" value="1"/>
</dbReference>
<feature type="domain" description="Peptidase A1" evidence="11">
    <location>
        <begin position="64"/>
        <end position="407"/>
    </location>
</feature>
<dbReference type="InterPro" id="IPR033121">
    <property type="entry name" value="PEPTIDASE_A1"/>
</dbReference>
<dbReference type="PROSITE" id="PS00141">
    <property type="entry name" value="ASP_PROTEASE"/>
    <property type="match status" value="1"/>
</dbReference>
<organism evidence="12 13">
    <name type="scientific">Microthyrium microscopicum</name>
    <dbReference type="NCBI Taxonomy" id="703497"/>
    <lineage>
        <taxon>Eukaryota</taxon>
        <taxon>Fungi</taxon>
        <taxon>Dikarya</taxon>
        <taxon>Ascomycota</taxon>
        <taxon>Pezizomycotina</taxon>
        <taxon>Dothideomycetes</taxon>
        <taxon>Dothideomycetes incertae sedis</taxon>
        <taxon>Microthyriales</taxon>
        <taxon>Microthyriaceae</taxon>
        <taxon>Microthyrium</taxon>
    </lineage>
</organism>
<dbReference type="InterPro" id="IPR001969">
    <property type="entry name" value="Aspartic_peptidase_AS"/>
</dbReference>
<keyword evidence="5 8" id="KW-0378">Hydrolase</keyword>
<evidence type="ECO:0000256" key="8">
    <source>
        <dbReference type="RuleBase" id="RU000454"/>
    </source>
</evidence>
<dbReference type="PANTHER" id="PTHR47966">
    <property type="entry name" value="BETA-SITE APP-CLEAVING ENZYME, ISOFORM A-RELATED"/>
    <property type="match status" value="1"/>
</dbReference>
<evidence type="ECO:0000259" key="11">
    <source>
        <dbReference type="PROSITE" id="PS51767"/>
    </source>
</evidence>
<sequence length="518" mass="53921">MQTFIAYLLFAFQWLAILPGILASPKVISLDFDRYEVFGDTKPGLRRRDTSGADITNSQGSLLYLLNVTIGTPPQKLSLQLDTGSSDIWLPWAKSSQCSNRNTRCSGSGSFDETLSSSYQLLQASTFLISYVDGTKIRGDYIRDNLAVGSSSVINMTMGLAKTASEQDNVSPFQGIIGVGFETGEAVYAQTGQVYPNIISQFKASGAINTRAYSLWLNSKENGKGTILFGGVDTAKYSGDLVSLPIQPDARTGTVMSFTVALDNFNVMGANSQNQYSKSNLSLPVILDSGTTLTYLPDSMANDLYTGVGATVSTTYGVVVPCDLQNSAATFNFGFGNPNGPVITAPIAQFVLPFPADIPAPTFRSTGKVACRWGIQAAANRPILFGDTFLRGAYVVYNLDNNEIGLANAIVNATTSNVKEITAKQIPGITSTAAGVAKQTASGLQGPNSAAFSTGSGVIATATGPAFNLGSSTAGASSSNAGGKKSAAGVNSPSMGVVTMLAGVVSIMAILGGALLLG</sequence>
<dbReference type="SUPFAM" id="SSF50630">
    <property type="entry name" value="Acid proteases"/>
    <property type="match status" value="1"/>
</dbReference>
<evidence type="ECO:0000256" key="1">
    <source>
        <dbReference type="ARBA" id="ARBA00007447"/>
    </source>
</evidence>
<evidence type="ECO:0000256" key="6">
    <source>
        <dbReference type="PIRSR" id="PIRSR601461-1"/>
    </source>
</evidence>
<evidence type="ECO:0000313" key="12">
    <source>
        <dbReference type="EMBL" id="KAF2672112.1"/>
    </source>
</evidence>
<dbReference type="Gene3D" id="2.40.70.10">
    <property type="entry name" value="Acid Proteases"/>
    <property type="match status" value="2"/>
</dbReference>
<keyword evidence="3 10" id="KW-0732">Signal</keyword>
<keyword evidence="2 8" id="KW-0645">Protease</keyword>
<feature type="signal peptide" evidence="10">
    <location>
        <begin position="1"/>
        <end position="23"/>
    </location>
</feature>